<gene>
    <name evidence="2" type="ORF">MPPM_4507</name>
</gene>
<organism evidence="2 3">
    <name type="scientific">Methylorubrum populi</name>
    <dbReference type="NCBI Taxonomy" id="223967"/>
    <lineage>
        <taxon>Bacteria</taxon>
        <taxon>Pseudomonadati</taxon>
        <taxon>Pseudomonadota</taxon>
        <taxon>Alphaproteobacteria</taxon>
        <taxon>Hyphomicrobiales</taxon>
        <taxon>Methylobacteriaceae</taxon>
        <taxon>Methylorubrum</taxon>
    </lineage>
</organism>
<dbReference type="Gene3D" id="3.40.50.360">
    <property type="match status" value="1"/>
</dbReference>
<feature type="domain" description="NADPH-dependent FMN reductase-like" evidence="1">
    <location>
        <begin position="19"/>
        <end position="147"/>
    </location>
</feature>
<evidence type="ECO:0000259" key="1">
    <source>
        <dbReference type="Pfam" id="PF03358"/>
    </source>
</evidence>
<dbReference type="SUPFAM" id="SSF52218">
    <property type="entry name" value="Flavoproteins"/>
    <property type="match status" value="1"/>
</dbReference>
<dbReference type="AlphaFoldDB" id="A0A161JMZ0"/>
<reference evidence="2 3" key="1">
    <citation type="journal article" date="2016" name="Genome Announc.">
        <title>Complete Genome Sequence of Methylobacterium populi P-1M, Isolated from Pink-Pigmented Household Biofilm.</title>
        <authorList>
            <person name="Morohoshi T."/>
            <person name="Ikeda T."/>
        </authorList>
    </citation>
    <scope>NUCLEOTIDE SEQUENCE [LARGE SCALE GENOMIC DNA]</scope>
    <source>
        <strain evidence="2 3">P-1M</strain>
    </source>
</reference>
<evidence type="ECO:0000313" key="3">
    <source>
        <dbReference type="Proteomes" id="UP000218288"/>
    </source>
</evidence>
<dbReference type="Pfam" id="PF03358">
    <property type="entry name" value="FMN_red"/>
    <property type="match status" value="1"/>
</dbReference>
<evidence type="ECO:0000313" key="2">
    <source>
        <dbReference type="EMBL" id="BAU93112.1"/>
    </source>
</evidence>
<proteinExistence type="predicted"/>
<sequence>MDEFAAAAETLPLEERPLKVLLVAGSARRLDGCPGLDGKARFLMHRMLARLPPGWQADHVDLGNEHGKPKIQGCNGCVGSSMALCVWPCNCYGPDSDHQPDLMWNERLYPRLARADAWAFIGPVWWYGPTTNLKALFDRLVCMSGGNPRPDLIDKKSTLKAQALERSALWPELTRNHLEGRSAAFFCYGNEGGNELDAAGRPKILRHKDWFDPDREPYGGDQRLAYQGLVWQCRYSGIEVPDALWSHAETGIGRAYADDQADDMAAEEAAIARFDAWIDTFVRHVAAKGAVPGTEAAERGAQSTT</sequence>
<name>A0A161JMZ0_9HYPH</name>
<dbReference type="InterPro" id="IPR005025">
    <property type="entry name" value="FMN_Rdtase-like_dom"/>
</dbReference>
<accession>A0A161JMZ0</accession>
<dbReference type="OrthoDB" id="580941at2"/>
<dbReference type="RefSeq" id="WP_096486903.1">
    <property type="nucleotide sequence ID" value="NZ_AP014809.1"/>
</dbReference>
<dbReference type="EMBL" id="AP014809">
    <property type="protein sequence ID" value="BAU93112.1"/>
    <property type="molecule type" value="Genomic_DNA"/>
</dbReference>
<protein>
    <recommendedName>
        <fullName evidence="1">NADPH-dependent FMN reductase-like domain-containing protein</fullName>
    </recommendedName>
</protein>
<dbReference type="InterPro" id="IPR029039">
    <property type="entry name" value="Flavoprotein-like_sf"/>
</dbReference>
<dbReference type="Proteomes" id="UP000218288">
    <property type="component" value="Chromosome"/>
</dbReference>
<dbReference type="GO" id="GO:0016491">
    <property type="term" value="F:oxidoreductase activity"/>
    <property type="evidence" value="ECO:0007669"/>
    <property type="project" value="InterPro"/>
</dbReference>